<dbReference type="Proteomes" id="UP000823660">
    <property type="component" value="Unassembled WGS sequence"/>
</dbReference>
<sequence>MKHTGLIIFFVAAVFSLTSCGGTVHMISNYNVAQTTLHLSQDNFKVIGNVEGSAHATYVLGIGGVSKRAIKENAIADMYRNACLTGAQAVTNVTTTMKARFYLFWWEYDFIASGQIIEFTE</sequence>
<dbReference type="PROSITE" id="PS51257">
    <property type="entry name" value="PROKAR_LIPOPROTEIN"/>
    <property type="match status" value="1"/>
</dbReference>
<dbReference type="AlphaFoldDB" id="A0A9D9I7I9"/>
<reference evidence="1" key="2">
    <citation type="journal article" date="2021" name="PeerJ">
        <title>Extensive microbial diversity within the chicken gut microbiome revealed by metagenomics and culture.</title>
        <authorList>
            <person name="Gilroy R."/>
            <person name="Ravi A."/>
            <person name="Getino M."/>
            <person name="Pursley I."/>
            <person name="Horton D.L."/>
            <person name="Alikhan N.F."/>
            <person name="Baker D."/>
            <person name="Gharbi K."/>
            <person name="Hall N."/>
            <person name="Watson M."/>
            <person name="Adriaenssens E.M."/>
            <person name="Foster-Nyarko E."/>
            <person name="Jarju S."/>
            <person name="Secka A."/>
            <person name="Antonio M."/>
            <person name="Oren A."/>
            <person name="Chaudhuri R.R."/>
            <person name="La Ragione R."/>
            <person name="Hildebrand F."/>
            <person name="Pallen M.J."/>
        </authorList>
    </citation>
    <scope>NUCLEOTIDE SEQUENCE</scope>
    <source>
        <strain evidence="1">B1-15692</strain>
    </source>
</reference>
<name>A0A9D9I7I9_9BACT</name>
<comment type="caution">
    <text evidence="1">The sequence shown here is derived from an EMBL/GenBank/DDBJ whole genome shotgun (WGS) entry which is preliminary data.</text>
</comment>
<evidence type="ECO:0008006" key="3">
    <source>
        <dbReference type="Google" id="ProtNLM"/>
    </source>
</evidence>
<gene>
    <name evidence="1" type="ORF">IAB99_06325</name>
</gene>
<proteinExistence type="predicted"/>
<accession>A0A9D9I7I9</accession>
<evidence type="ECO:0000313" key="2">
    <source>
        <dbReference type="Proteomes" id="UP000823660"/>
    </source>
</evidence>
<organism evidence="1 2">
    <name type="scientific">Candidatus Cryptobacteroides faecipullorum</name>
    <dbReference type="NCBI Taxonomy" id="2840764"/>
    <lineage>
        <taxon>Bacteria</taxon>
        <taxon>Pseudomonadati</taxon>
        <taxon>Bacteroidota</taxon>
        <taxon>Bacteroidia</taxon>
        <taxon>Bacteroidales</taxon>
        <taxon>Candidatus Cryptobacteroides</taxon>
    </lineage>
</organism>
<evidence type="ECO:0000313" key="1">
    <source>
        <dbReference type="EMBL" id="MBO8467361.1"/>
    </source>
</evidence>
<reference evidence="1" key="1">
    <citation type="submission" date="2020-10" db="EMBL/GenBank/DDBJ databases">
        <authorList>
            <person name="Gilroy R."/>
        </authorList>
    </citation>
    <scope>NUCLEOTIDE SEQUENCE</scope>
    <source>
        <strain evidence="1">B1-15692</strain>
    </source>
</reference>
<dbReference type="Pfam" id="PF20205">
    <property type="entry name" value="DUF6567"/>
    <property type="match status" value="1"/>
</dbReference>
<dbReference type="InterPro" id="IPR046697">
    <property type="entry name" value="DUF6567"/>
</dbReference>
<protein>
    <recommendedName>
        <fullName evidence="3">Lipoprotein</fullName>
    </recommendedName>
</protein>
<dbReference type="EMBL" id="JADIMH010000035">
    <property type="protein sequence ID" value="MBO8467361.1"/>
    <property type="molecule type" value="Genomic_DNA"/>
</dbReference>